<dbReference type="RefSeq" id="WP_071112555.1">
    <property type="nucleotide sequence ID" value="NZ_MKCT01000017.1"/>
</dbReference>
<sequence length="122" mass="13415">MNTKKIKQYSGMLALLAGTAVLSACGTAPQTLYQWEGYQPQVYSYLKSDGADAQKQIDAMELGLQKIEAKGNMPPPGYHAHLGLLYASAGKPDQMVQELQTEKKLFPESAAYMDFLLAKLKK</sequence>
<dbReference type="Proteomes" id="UP000180280">
    <property type="component" value="Unassembled WGS sequence"/>
</dbReference>
<evidence type="ECO:0000256" key="1">
    <source>
        <dbReference type="SAM" id="SignalP"/>
    </source>
</evidence>
<protein>
    <submittedName>
        <fullName evidence="2">DUF4810 domain-containing protein</fullName>
    </submittedName>
</protein>
<reference evidence="2 3" key="1">
    <citation type="submission" date="2016-09" db="EMBL/GenBank/DDBJ databases">
        <title>Chromobacterium muskegensis sp. nov., an insecticidal bacterium isolated from Sphagnum bogs.</title>
        <authorList>
            <person name="Sparks M.E."/>
            <person name="Blackburn M.B."/>
            <person name="Gundersen-Rindal D.E."/>
            <person name="Mitchell A."/>
            <person name="Farrar R."/>
            <person name="Kuhar D."/>
        </authorList>
    </citation>
    <scope>NUCLEOTIDE SEQUENCE [LARGE SCALE GENOMIC DNA]</scope>
    <source>
        <strain evidence="2 3">14B-1</strain>
    </source>
</reference>
<feature type="chain" id="PRO_5045854581" evidence="1">
    <location>
        <begin position="24"/>
        <end position="122"/>
    </location>
</feature>
<keyword evidence="3" id="KW-1185">Reference proteome</keyword>
<evidence type="ECO:0000313" key="3">
    <source>
        <dbReference type="Proteomes" id="UP000180280"/>
    </source>
</evidence>
<gene>
    <name evidence="2" type="ORF">BI344_06375</name>
</gene>
<dbReference type="InterPro" id="IPR014508">
    <property type="entry name" value="UCP020555_TPR-like"/>
</dbReference>
<name>A0ABX3CDM1_9NEIS</name>
<dbReference type="PROSITE" id="PS51257">
    <property type="entry name" value="PROKAR_LIPOPROTEIN"/>
    <property type="match status" value="1"/>
</dbReference>
<dbReference type="EMBL" id="MKCT01000017">
    <property type="protein sequence ID" value="OHX20130.1"/>
    <property type="molecule type" value="Genomic_DNA"/>
</dbReference>
<organism evidence="2 3">
    <name type="scientific">Chromobacterium sphagni</name>
    <dbReference type="NCBI Taxonomy" id="1903179"/>
    <lineage>
        <taxon>Bacteria</taxon>
        <taxon>Pseudomonadati</taxon>
        <taxon>Pseudomonadota</taxon>
        <taxon>Betaproteobacteria</taxon>
        <taxon>Neisseriales</taxon>
        <taxon>Chromobacteriaceae</taxon>
        <taxon>Chromobacterium</taxon>
    </lineage>
</organism>
<feature type="signal peptide" evidence="1">
    <location>
        <begin position="1"/>
        <end position="23"/>
    </location>
</feature>
<keyword evidence="1" id="KW-0732">Signal</keyword>
<comment type="caution">
    <text evidence="2">The sequence shown here is derived from an EMBL/GenBank/DDBJ whole genome shotgun (WGS) entry which is preliminary data.</text>
</comment>
<dbReference type="Pfam" id="PF16068">
    <property type="entry name" value="DUF4810"/>
    <property type="match status" value="1"/>
</dbReference>
<proteinExistence type="predicted"/>
<evidence type="ECO:0000313" key="2">
    <source>
        <dbReference type="EMBL" id="OHX20130.1"/>
    </source>
</evidence>
<accession>A0ABX3CDM1</accession>
<dbReference type="PIRSF" id="PIRSF020555">
    <property type="entry name" value="UCP020555"/>
    <property type="match status" value="1"/>
</dbReference>